<dbReference type="EMBL" id="KI669594">
    <property type="protein sequence ID" value="ETN06754.1"/>
    <property type="molecule type" value="Genomic_DNA"/>
</dbReference>
<gene>
    <name evidence="1" type="ORF">PPTG_12788</name>
</gene>
<dbReference type="GO" id="GO:0006508">
    <property type="term" value="P:proteolysis"/>
    <property type="evidence" value="ECO:0007669"/>
    <property type="project" value="InterPro"/>
</dbReference>
<evidence type="ECO:0000313" key="2">
    <source>
        <dbReference type="Proteomes" id="UP000018817"/>
    </source>
</evidence>
<dbReference type="Proteomes" id="UP000018817">
    <property type="component" value="Unassembled WGS sequence"/>
</dbReference>
<protein>
    <submittedName>
        <fullName evidence="1">Uncharacterized protein</fullName>
    </submittedName>
</protein>
<dbReference type="AlphaFoldDB" id="W2Q2G7"/>
<accession>W2Q2G7</accession>
<dbReference type="GO" id="GO:0004190">
    <property type="term" value="F:aspartic-type endopeptidase activity"/>
    <property type="evidence" value="ECO:0007669"/>
    <property type="project" value="InterPro"/>
</dbReference>
<proteinExistence type="predicted"/>
<dbReference type="OrthoDB" id="167658at2759"/>
<dbReference type="Pfam" id="PF13650">
    <property type="entry name" value="Asp_protease_2"/>
    <property type="match status" value="1"/>
</dbReference>
<reference evidence="2" key="1">
    <citation type="submission" date="2011-12" db="EMBL/GenBank/DDBJ databases">
        <authorList>
            <consortium name="The Broad Institute Genome Sequencing Platform"/>
            <person name="Russ C."/>
            <person name="Tyler B."/>
            <person name="Panabieres F."/>
            <person name="Shan W."/>
            <person name="Tripathy S."/>
            <person name="Grunwald N."/>
            <person name="Machado M."/>
            <person name="Young S.K."/>
            <person name="Zeng Q."/>
            <person name="Gargeya S."/>
            <person name="Fitzgerald M."/>
            <person name="Haas B."/>
            <person name="Abouelleil A."/>
            <person name="Alvarado L."/>
            <person name="Arachchi H.M."/>
            <person name="Berlin A."/>
            <person name="Chapman S.B."/>
            <person name="Gearin G."/>
            <person name="Goldberg J."/>
            <person name="Griggs A."/>
            <person name="Gujja S."/>
            <person name="Hansen M."/>
            <person name="Heiman D."/>
            <person name="Howarth C."/>
            <person name="Larimer J."/>
            <person name="Lui A."/>
            <person name="MacDonald P.J.P."/>
            <person name="McCowen C."/>
            <person name="Montmayeur A."/>
            <person name="Murphy C."/>
            <person name="Neiman D."/>
            <person name="Pearson M."/>
            <person name="Priest M."/>
            <person name="Roberts A."/>
            <person name="Saif S."/>
            <person name="Shea T."/>
            <person name="Sisk P."/>
            <person name="Stolte C."/>
            <person name="Sykes S."/>
            <person name="Wortman J."/>
            <person name="Nusbaum C."/>
            <person name="Birren B."/>
        </authorList>
    </citation>
    <scope>NUCLEOTIDE SEQUENCE [LARGE SCALE GENOMIC DNA]</scope>
    <source>
        <strain evidence="2">INRA-310</strain>
    </source>
</reference>
<name>W2Q2G7_PHYN3</name>
<dbReference type="CDD" id="cd00303">
    <property type="entry name" value="retropepsin_like"/>
    <property type="match status" value="1"/>
</dbReference>
<dbReference type="GeneID" id="20182211"/>
<dbReference type="RefSeq" id="XP_008907722.1">
    <property type="nucleotide sequence ID" value="XM_008909474.1"/>
</dbReference>
<dbReference type="InterPro" id="IPR001969">
    <property type="entry name" value="Aspartic_peptidase_AS"/>
</dbReference>
<dbReference type="InterPro" id="IPR021109">
    <property type="entry name" value="Peptidase_aspartic_dom_sf"/>
</dbReference>
<reference evidence="1 2" key="2">
    <citation type="submission" date="2013-11" db="EMBL/GenBank/DDBJ databases">
        <title>The Genome Sequence of Phytophthora parasitica INRA-310.</title>
        <authorList>
            <consortium name="The Broad Institute Genomics Platform"/>
            <person name="Russ C."/>
            <person name="Tyler B."/>
            <person name="Panabieres F."/>
            <person name="Shan W."/>
            <person name="Tripathy S."/>
            <person name="Grunwald N."/>
            <person name="Machado M."/>
            <person name="Johnson C.S."/>
            <person name="Arredondo F."/>
            <person name="Hong C."/>
            <person name="Coffey M."/>
            <person name="Young S.K."/>
            <person name="Zeng Q."/>
            <person name="Gargeya S."/>
            <person name="Fitzgerald M."/>
            <person name="Abouelleil A."/>
            <person name="Alvarado L."/>
            <person name="Chapman S.B."/>
            <person name="Gainer-Dewar J."/>
            <person name="Goldberg J."/>
            <person name="Griggs A."/>
            <person name="Gujja S."/>
            <person name="Hansen M."/>
            <person name="Howarth C."/>
            <person name="Imamovic A."/>
            <person name="Ireland A."/>
            <person name="Larimer J."/>
            <person name="McCowan C."/>
            <person name="Murphy C."/>
            <person name="Pearson M."/>
            <person name="Poon T.W."/>
            <person name="Priest M."/>
            <person name="Roberts A."/>
            <person name="Saif S."/>
            <person name="Shea T."/>
            <person name="Sykes S."/>
            <person name="Wortman J."/>
            <person name="Nusbaum C."/>
            <person name="Birren B."/>
        </authorList>
    </citation>
    <scope>NUCLEOTIDE SEQUENCE [LARGE SCALE GENOMIC DNA]</scope>
    <source>
        <strain evidence="1 2">INRA-310</strain>
    </source>
</reference>
<organism evidence="1 2">
    <name type="scientific">Phytophthora nicotianae (strain INRA-310)</name>
    <name type="common">Phytophthora parasitica</name>
    <dbReference type="NCBI Taxonomy" id="761204"/>
    <lineage>
        <taxon>Eukaryota</taxon>
        <taxon>Sar</taxon>
        <taxon>Stramenopiles</taxon>
        <taxon>Oomycota</taxon>
        <taxon>Peronosporomycetes</taxon>
        <taxon>Peronosporales</taxon>
        <taxon>Peronosporaceae</taxon>
        <taxon>Phytophthora</taxon>
    </lineage>
</organism>
<evidence type="ECO:0000313" key="1">
    <source>
        <dbReference type="EMBL" id="ETN06754.1"/>
    </source>
</evidence>
<dbReference type="Gene3D" id="2.40.70.10">
    <property type="entry name" value="Acid Proteases"/>
    <property type="match status" value="1"/>
</dbReference>
<dbReference type="PROSITE" id="PS00141">
    <property type="entry name" value="ASP_PROTEASE"/>
    <property type="match status" value="1"/>
</dbReference>
<sequence length="253" mass="29468">MEEFPQERSVIDTSVNAMELRLDQLQVQGGLLVVEALARGQRLKMLVDSGATHSIVRRDLLATPAGTREQKIRARDFEGRLSMTTSRKFTVDMTVEDRMCSVELVEWPLRQEFDGILGQTWLRRENSDIDWSTEILSWKRPVRRNLPRERTPSIFVEPEIEYVDADEFQGLYTEVFHLDVVTDAGTVKPDAEVTKLVGEFAYYLRKSFRRVYHLNGTSNIPFSLRRVQLHLLDLLFVMPMLRKQRFKCSWISS</sequence>
<dbReference type="VEuPathDB" id="FungiDB:PPTG_12788"/>
<dbReference type="SUPFAM" id="SSF50630">
    <property type="entry name" value="Acid proteases"/>
    <property type="match status" value="1"/>
</dbReference>